<reference evidence="1 2" key="2">
    <citation type="journal article" date="2014" name="J. Gen. Appl. Microbiol.">
        <title>The early diverging ascomycetous budding yeast Saitoella complicata has three histone deacetylases belonging to the Clr6, Hos2, and Rpd3 lineages.</title>
        <authorList>
            <person name="Nishida H."/>
            <person name="Matsumoto T."/>
            <person name="Kondo S."/>
            <person name="Hamamoto M."/>
            <person name="Yoshikawa H."/>
        </authorList>
    </citation>
    <scope>NUCLEOTIDE SEQUENCE [LARGE SCALE GENOMIC DNA]</scope>
    <source>
        <strain evidence="1 2">NRRL Y-17804</strain>
    </source>
</reference>
<comment type="caution">
    <text evidence="1">The sequence shown here is derived from an EMBL/GenBank/DDBJ whole genome shotgun (WGS) entry which is preliminary data.</text>
</comment>
<dbReference type="EMBL" id="BACD03000001">
    <property type="protein sequence ID" value="GAO45750.1"/>
    <property type="molecule type" value="Genomic_DNA"/>
</dbReference>
<evidence type="ECO:0000313" key="2">
    <source>
        <dbReference type="Proteomes" id="UP000033140"/>
    </source>
</evidence>
<evidence type="ECO:0000313" key="1">
    <source>
        <dbReference type="EMBL" id="GAO45750.1"/>
    </source>
</evidence>
<sequence>MERAGSKCDSGSFQAFLRINPRSTERRGKMVDDAPCARCDLYVDGKASIVDIPSRDNSKHVVLELSLAWIALSRGISDPSRAVGDKVVPPCPYGPPPMARRASGYICFTKTGHLAHRVRANGRCFQARDRTRVLPARYLAMAEHTDRSCAASTSGLHRLDHVNPELQKIANARCTLFLRCVPDDFLDVAASTADDANAGEARLE</sequence>
<organism evidence="1 2">
    <name type="scientific">Saitoella complicata (strain BCRC 22490 / CBS 7301 / JCM 7358 / NBRC 10748 / NRRL Y-17804)</name>
    <dbReference type="NCBI Taxonomy" id="698492"/>
    <lineage>
        <taxon>Eukaryota</taxon>
        <taxon>Fungi</taxon>
        <taxon>Dikarya</taxon>
        <taxon>Ascomycota</taxon>
        <taxon>Taphrinomycotina</taxon>
        <taxon>Taphrinomycotina incertae sedis</taxon>
        <taxon>Saitoella</taxon>
    </lineage>
</organism>
<keyword evidence="2" id="KW-1185">Reference proteome</keyword>
<gene>
    <name evidence="1" type="ORF">G7K_0002-t1</name>
</gene>
<dbReference type="AlphaFoldDB" id="A0A0E9N8M6"/>
<dbReference type="Proteomes" id="UP000033140">
    <property type="component" value="Unassembled WGS sequence"/>
</dbReference>
<name>A0A0E9N8M6_SAICN</name>
<reference evidence="1 2" key="3">
    <citation type="journal article" date="2015" name="Genome Announc.">
        <title>Draft Genome Sequence of the Archiascomycetous Yeast Saitoella complicata.</title>
        <authorList>
            <person name="Yamauchi K."/>
            <person name="Kondo S."/>
            <person name="Hamamoto M."/>
            <person name="Takahashi Y."/>
            <person name="Ogura Y."/>
            <person name="Hayashi T."/>
            <person name="Nishida H."/>
        </authorList>
    </citation>
    <scope>NUCLEOTIDE SEQUENCE [LARGE SCALE GENOMIC DNA]</scope>
    <source>
        <strain evidence="1 2">NRRL Y-17804</strain>
    </source>
</reference>
<reference evidence="1 2" key="1">
    <citation type="journal article" date="2011" name="J. Gen. Appl. Microbiol.">
        <title>Draft genome sequencing of the enigmatic yeast Saitoella complicata.</title>
        <authorList>
            <person name="Nishida H."/>
            <person name="Hamamoto M."/>
            <person name="Sugiyama J."/>
        </authorList>
    </citation>
    <scope>NUCLEOTIDE SEQUENCE [LARGE SCALE GENOMIC DNA]</scope>
    <source>
        <strain evidence="1 2">NRRL Y-17804</strain>
    </source>
</reference>
<accession>A0A0E9N8M6</accession>
<protein>
    <submittedName>
        <fullName evidence="1">Uncharacterized protein</fullName>
    </submittedName>
</protein>
<proteinExistence type="predicted"/>